<keyword evidence="2" id="KW-1185">Reference proteome</keyword>
<evidence type="ECO:0000313" key="2">
    <source>
        <dbReference type="Proteomes" id="UP000276133"/>
    </source>
</evidence>
<accession>A0A3M7P9A4</accession>
<name>A0A3M7P9A4_BRAPC</name>
<protein>
    <submittedName>
        <fullName evidence="1">Uncharacterized protein</fullName>
    </submittedName>
</protein>
<dbReference type="AlphaFoldDB" id="A0A3M7P9A4"/>
<gene>
    <name evidence="1" type="ORF">BpHYR1_006865</name>
</gene>
<reference evidence="1 2" key="1">
    <citation type="journal article" date="2018" name="Sci. Rep.">
        <title>Genomic signatures of local adaptation to the degree of environmental predictability in rotifers.</title>
        <authorList>
            <person name="Franch-Gras L."/>
            <person name="Hahn C."/>
            <person name="Garcia-Roger E.M."/>
            <person name="Carmona M.J."/>
            <person name="Serra M."/>
            <person name="Gomez A."/>
        </authorList>
    </citation>
    <scope>NUCLEOTIDE SEQUENCE [LARGE SCALE GENOMIC DNA]</scope>
    <source>
        <strain evidence="1">HYR1</strain>
    </source>
</reference>
<evidence type="ECO:0000313" key="1">
    <source>
        <dbReference type="EMBL" id="RMZ95671.1"/>
    </source>
</evidence>
<sequence>MLGHLMLFLSLIKSHNLETFIKHLILKMAYEKFFYVQQPSSSQTGRFFRSKIVNKKIICTFKRLVEIFITLKL</sequence>
<proteinExistence type="predicted"/>
<comment type="caution">
    <text evidence="1">The sequence shown here is derived from an EMBL/GenBank/DDBJ whole genome shotgun (WGS) entry which is preliminary data.</text>
</comment>
<dbReference type="Proteomes" id="UP000276133">
    <property type="component" value="Unassembled WGS sequence"/>
</dbReference>
<dbReference type="EMBL" id="REGN01012354">
    <property type="protein sequence ID" value="RMZ95671.1"/>
    <property type="molecule type" value="Genomic_DNA"/>
</dbReference>
<organism evidence="1 2">
    <name type="scientific">Brachionus plicatilis</name>
    <name type="common">Marine rotifer</name>
    <name type="synonym">Brachionus muelleri</name>
    <dbReference type="NCBI Taxonomy" id="10195"/>
    <lineage>
        <taxon>Eukaryota</taxon>
        <taxon>Metazoa</taxon>
        <taxon>Spiralia</taxon>
        <taxon>Gnathifera</taxon>
        <taxon>Rotifera</taxon>
        <taxon>Eurotatoria</taxon>
        <taxon>Monogononta</taxon>
        <taxon>Pseudotrocha</taxon>
        <taxon>Ploima</taxon>
        <taxon>Brachionidae</taxon>
        <taxon>Brachionus</taxon>
    </lineage>
</organism>